<proteinExistence type="predicted"/>
<evidence type="ECO:0008006" key="2">
    <source>
        <dbReference type="Google" id="ProtNLM"/>
    </source>
</evidence>
<dbReference type="PROSITE" id="PS51257">
    <property type="entry name" value="PROKAR_LIPOPROTEIN"/>
    <property type="match status" value="1"/>
</dbReference>
<sequence length="255" mass="29615">MKKYTTSSIFLLSVLSGCAQWPEPTKHIYFRESAVENQNNKTLGQLLLIIENRLNLLTTSDAKTCIPGQIEQAQIMLRDIKKKQKINFKNPLQKEIAILLEHLDHSHQLYEQISKKSLCGSITEQKNNDNHLSDFINCNCSQTDNQGNLTSGFKKRIDHFIKKISQFNHNIHISLYTAKKKNYLLPTYHYLIDRGIKKSNISLHQGTRNLLKISNNTIVFQLFDTSNKKITRIKDWNSHYNIQSAILEHQNEPIR</sequence>
<reference evidence="1" key="1">
    <citation type="journal article" date="2017" name="Appl. Environ. Microbiol.">
        <title>Molecular characterization of an Endozoicomonas-like organism causing infection in king scallop Pecten maximus L.</title>
        <authorList>
            <person name="Cano I."/>
            <person name="van Aerle R."/>
            <person name="Ross S."/>
            <person name="Verner-Jeffreys D.W."/>
            <person name="Paley R.K."/>
            <person name="Rimmer G."/>
            <person name="Ryder D."/>
            <person name="Hooper P."/>
            <person name="Stone D."/>
            <person name="Feist S.W."/>
        </authorList>
    </citation>
    <scope>NUCLEOTIDE SEQUENCE</scope>
</reference>
<protein>
    <recommendedName>
        <fullName evidence="2">Lipoprotein</fullName>
    </recommendedName>
</protein>
<dbReference type="EMBL" id="NSIT01000002">
    <property type="protein sequence ID" value="PJE80914.1"/>
    <property type="molecule type" value="Genomic_DNA"/>
</dbReference>
<evidence type="ECO:0000313" key="1">
    <source>
        <dbReference type="EMBL" id="PJE80914.1"/>
    </source>
</evidence>
<comment type="caution">
    <text evidence="1">The sequence shown here is derived from an EMBL/GenBank/DDBJ whole genome shotgun (WGS) entry which is preliminary data.</text>
</comment>
<organism evidence="1">
    <name type="scientific">invertebrate metagenome</name>
    <dbReference type="NCBI Taxonomy" id="1711999"/>
    <lineage>
        <taxon>unclassified sequences</taxon>
        <taxon>metagenomes</taxon>
        <taxon>organismal metagenomes</taxon>
    </lineage>
</organism>
<name>A0A2H9TCH4_9ZZZZ</name>
<accession>A0A2H9TCH4</accession>
<dbReference type="AlphaFoldDB" id="A0A2H9TCH4"/>
<gene>
    <name evidence="1" type="ORF">CI610_00072</name>
</gene>